<sequence>MSLRSALSPVAALLIGTALLYLGYGLQATLVPLRADSEGFSRVIIGILGATYYAGFVAGCLFAPFVILRSGHIRAFAAMVSCVSAAVLAFPLVVGEIEWVLFRFTIGFCISGILVVVESWLNDKATNETRGIVMSTYVIITYLTITAGQLGVATRPLDGFGLFSLCSIALSLAAVPVALTRSTQPAPIPVVRFNLRTLVSVAPAAFAGAFANGVMMGSLYSLGAIYAIDTGFTANEAAFFVSAAVLGGAVGQYPIGRMSDFVDRRIVLLVAVMVTAGFCLFLVFGEAMPQWMLLAFGFGIGSVLLPSYSLAAAHAYDWADSEQLVETSAGLILLYGIGSTIGPILASIVMVVVGPGGLFLVIGITAASLAAFIGLRIVSRSRPDEEMRTDFDIFSTAPVGNVITPEPLDESNPLVETPELWSPLPAEGTESEGTENEGDSTAATDEGVTTDPLPSDDGASDIDGNRIKEGS</sequence>
<feature type="transmembrane region" description="Helical" evidence="5">
    <location>
        <begin position="100"/>
        <end position="121"/>
    </location>
</feature>
<evidence type="ECO:0000256" key="1">
    <source>
        <dbReference type="ARBA" id="ARBA00022692"/>
    </source>
</evidence>
<dbReference type="PROSITE" id="PS50850">
    <property type="entry name" value="MFS"/>
    <property type="match status" value="1"/>
</dbReference>
<feature type="domain" description="Major facilitator superfamily (MFS) profile" evidence="6">
    <location>
        <begin position="197"/>
        <end position="471"/>
    </location>
</feature>
<dbReference type="GO" id="GO:0022857">
    <property type="term" value="F:transmembrane transporter activity"/>
    <property type="evidence" value="ECO:0007669"/>
    <property type="project" value="InterPro"/>
</dbReference>
<dbReference type="Gene3D" id="1.20.1250.20">
    <property type="entry name" value="MFS general substrate transporter like domains"/>
    <property type="match status" value="2"/>
</dbReference>
<evidence type="ECO:0000259" key="6">
    <source>
        <dbReference type="PROSITE" id="PS50850"/>
    </source>
</evidence>
<feature type="transmembrane region" description="Helical" evidence="5">
    <location>
        <begin position="43"/>
        <end position="68"/>
    </location>
</feature>
<dbReference type="SUPFAM" id="SSF103473">
    <property type="entry name" value="MFS general substrate transporter"/>
    <property type="match status" value="1"/>
</dbReference>
<feature type="transmembrane region" description="Helical" evidence="5">
    <location>
        <begin position="133"/>
        <end position="153"/>
    </location>
</feature>
<evidence type="ECO:0000256" key="3">
    <source>
        <dbReference type="ARBA" id="ARBA00023136"/>
    </source>
</evidence>
<feature type="transmembrane region" description="Helical" evidence="5">
    <location>
        <begin position="332"/>
        <end position="352"/>
    </location>
</feature>
<accession>A0A934MGE7</accession>
<dbReference type="PANTHER" id="PTHR23521:SF3">
    <property type="entry name" value="MFS TRANSPORTER"/>
    <property type="match status" value="1"/>
</dbReference>
<feature type="transmembrane region" description="Helical" evidence="5">
    <location>
        <begin position="75"/>
        <end position="94"/>
    </location>
</feature>
<feature type="compositionally biased region" description="Acidic residues" evidence="4">
    <location>
        <begin position="429"/>
        <end position="438"/>
    </location>
</feature>
<dbReference type="CDD" id="cd17477">
    <property type="entry name" value="MFS_YcaD_like"/>
    <property type="match status" value="1"/>
</dbReference>
<dbReference type="Pfam" id="PF07690">
    <property type="entry name" value="MFS_1"/>
    <property type="match status" value="1"/>
</dbReference>
<dbReference type="InterPro" id="IPR020846">
    <property type="entry name" value="MFS_dom"/>
</dbReference>
<evidence type="ECO:0000313" key="8">
    <source>
        <dbReference type="Proteomes" id="UP000609531"/>
    </source>
</evidence>
<dbReference type="GO" id="GO:0005886">
    <property type="term" value="C:plasma membrane"/>
    <property type="evidence" value="ECO:0007669"/>
    <property type="project" value="TreeGrafter"/>
</dbReference>
<dbReference type="EMBL" id="JAEKJA010000003">
    <property type="protein sequence ID" value="MBJ3774896.1"/>
    <property type="molecule type" value="Genomic_DNA"/>
</dbReference>
<dbReference type="InterPro" id="IPR011701">
    <property type="entry name" value="MFS"/>
</dbReference>
<feature type="transmembrane region" description="Helical" evidence="5">
    <location>
        <begin position="267"/>
        <end position="285"/>
    </location>
</feature>
<evidence type="ECO:0000256" key="4">
    <source>
        <dbReference type="SAM" id="MobiDB-lite"/>
    </source>
</evidence>
<feature type="transmembrane region" description="Helical" evidence="5">
    <location>
        <begin position="291"/>
        <end position="311"/>
    </location>
</feature>
<feature type="transmembrane region" description="Helical" evidence="5">
    <location>
        <begin position="237"/>
        <end position="255"/>
    </location>
</feature>
<dbReference type="InterPro" id="IPR047200">
    <property type="entry name" value="MFS_YcaD-like"/>
</dbReference>
<proteinExistence type="predicted"/>
<feature type="transmembrane region" description="Helical" evidence="5">
    <location>
        <begin position="358"/>
        <end position="378"/>
    </location>
</feature>
<gene>
    <name evidence="7" type="ORF">JCR33_04310</name>
</gene>
<protein>
    <submittedName>
        <fullName evidence="7">MFS transporter</fullName>
    </submittedName>
</protein>
<evidence type="ECO:0000313" key="7">
    <source>
        <dbReference type="EMBL" id="MBJ3774896.1"/>
    </source>
</evidence>
<feature type="transmembrane region" description="Helical" evidence="5">
    <location>
        <begin position="159"/>
        <end position="180"/>
    </location>
</feature>
<evidence type="ECO:0000256" key="5">
    <source>
        <dbReference type="SAM" id="Phobius"/>
    </source>
</evidence>
<organism evidence="7 8">
    <name type="scientific">Acuticoccus mangrovi</name>
    <dbReference type="NCBI Taxonomy" id="2796142"/>
    <lineage>
        <taxon>Bacteria</taxon>
        <taxon>Pseudomonadati</taxon>
        <taxon>Pseudomonadota</taxon>
        <taxon>Alphaproteobacteria</taxon>
        <taxon>Hyphomicrobiales</taxon>
        <taxon>Amorphaceae</taxon>
        <taxon>Acuticoccus</taxon>
    </lineage>
</organism>
<reference evidence="7" key="1">
    <citation type="submission" date="2020-12" db="EMBL/GenBank/DDBJ databases">
        <title>Bacterial taxonomy.</title>
        <authorList>
            <person name="Pan X."/>
        </authorList>
    </citation>
    <scope>NUCLEOTIDE SEQUENCE</scope>
    <source>
        <strain evidence="7">B2012</strain>
    </source>
</reference>
<keyword evidence="1 5" id="KW-0812">Transmembrane</keyword>
<dbReference type="PANTHER" id="PTHR23521">
    <property type="entry name" value="TRANSPORTER MFS SUPERFAMILY"/>
    <property type="match status" value="1"/>
</dbReference>
<dbReference type="InterPro" id="IPR036259">
    <property type="entry name" value="MFS_trans_sf"/>
</dbReference>
<keyword evidence="3 5" id="KW-0472">Membrane</keyword>
<dbReference type="RefSeq" id="WP_211110065.1">
    <property type="nucleotide sequence ID" value="NZ_JAEKJA010000003.1"/>
</dbReference>
<name>A0A934MGE7_9HYPH</name>
<evidence type="ECO:0000256" key="2">
    <source>
        <dbReference type="ARBA" id="ARBA00022989"/>
    </source>
</evidence>
<feature type="region of interest" description="Disordered" evidence="4">
    <location>
        <begin position="402"/>
        <end position="471"/>
    </location>
</feature>
<comment type="caution">
    <text evidence="7">The sequence shown here is derived from an EMBL/GenBank/DDBJ whole genome shotgun (WGS) entry which is preliminary data.</text>
</comment>
<keyword evidence="2 5" id="KW-1133">Transmembrane helix</keyword>
<dbReference type="AlphaFoldDB" id="A0A934MGE7"/>
<dbReference type="Proteomes" id="UP000609531">
    <property type="component" value="Unassembled WGS sequence"/>
</dbReference>
<keyword evidence="8" id="KW-1185">Reference proteome</keyword>
<feature type="transmembrane region" description="Helical" evidence="5">
    <location>
        <begin position="201"/>
        <end position="225"/>
    </location>
</feature>